<dbReference type="AlphaFoldDB" id="A0ABD0YB00"/>
<keyword evidence="4 6" id="KW-1133">Transmembrane helix</keyword>
<dbReference type="PROSITE" id="PS50850">
    <property type="entry name" value="MFS"/>
    <property type="match status" value="1"/>
</dbReference>
<feature type="transmembrane region" description="Helical" evidence="6">
    <location>
        <begin position="62"/>
        <end position="82"/>
    </location>
</feature>
<feature type="transmembrane region" description="Helical" evidence="6">
    <location>
        <begin position="269"/>
        <end position="288"/>
    </location>
</feature>
<reference evidence="8 9" key="1">
    <citation type="submission" date="2024-07" db="EMBL/GenBank/DDBJ databases">
        <title>Chromosome-level genome assembly of the water stick insect Ranatra chinensis (Heteroptera: Nepidae).</title>
        <authorList>
            <person name="Liu X."/>
        </authorList>
    </citation>
    <scope>NUCLEOTIDE SEQUENCE [LARGE SCALE GENOMIC DNA]</scope>
    <source>
        <strain evidence="8">Cailab_2021Rc</strain>
        <tissue evidence="8">Muscle</tissue>
    </source>
</reference>
<evidence type="ECO:0000259" key="7">
    <source>
        <dbReference type="PROSITE" id="PS50850"/>
    </source>
</evidence>
<feature type="transmembrane region" description="Helical" evidence="6">
    <location>
        <begin position="395"/>
        <end position="414"/>
    </location>
</feature>
<feature type="transmembrane region" description="Helical" evidence="6">
    <location>
        <begin position="229"/>
        <end position="249"/>
    </location>
</feature>
<dbReference type="SUPFAM" id="SSF103473">
    <property type="entry name" value="MFS general substrate transporter"/>
    <property type="match status" value="1"/>
</dbReference>
<keyword evidence="9" id="KW-1185">Reference proteome</keyword>
<feature type="transmembrane region" description="Helical" evidence="6">
    <location>
        <begin position="121"/>
        <end position="148"/>
    </location>
</feature>
<evidence type="ECO:0000256" key="5">
    <source>
        <dbReference type="ARBA" id="ARBA00023136"/>
    </source>
</evidence>
<keyword evidence="5 6" id="KW-0472">Membrane</keyword>
<proteinExistence type="predicted"/>
<feature type="transmembrane region" description="Helical" evidence="6">
    <location>
        <begin position="325"/>
        <end position="351"/>
    </location>
</feature>
<evidence type="ECO:0000256" key="4">
    <source>
        <dbReference type="ARBA" id="ARBA00022989"/>
    </source>
</evidence>
<evidence type="ECO:0000256" key="6">
    <source>
        <dbReference type="SAM" id="Phobius"/>
    </source>
</evidence>
<protein>
    <recommendedName>
        <fullName evidence="7">Major facilitator superfamily (MFS) profile domain-containing protein</fullName>
    </recommendedName>
</protein>
<comment type="caution">
    <text evidence="8">The sequence shown here is derived from an EMBL/GenBank/DDBJ whole genome shotgun (WGS) entry which is preliminary data.</text>
</comment>
<keyword evidence="3 6" id="KW-0812">Transmembrane</keyword>
<keyword evidence="2" id="KW-0813">Transport</keyword>
<dbReference type="InterPro" id="IPR020846">
    <property type="entry name" value="MFS_dom"/>
</dbReference>
<dbReference type="PANTHER" id="PTHR23506:SF28">
    <property type="entry name" value="MFS-TYPE TRANSPORTER SLC18B1-LIKE PROTEIN"/>
    <property type="match status" value="1"/>
</dbReference>
<dbReference type="PANTHER" id="PTHR23506">
    <property type="entry name" value="GH10249P"/>
    <property type="match status" value="1"/>
</dbReference>
<evidence type="ECO:0000256" key="3">
    <source>
        <dbReference type="ARBA" id="ARBA00022692"/>
    </source>
</evidence>
<dbReference type="Proteomes" id="UP001558652">
    <property type="component" value="Unassembled WGS sequence"/>
</dbReference>
<dbReference type="GO" id="GO:0016020">
    <property type="term" value="C:membrane"/>
    <property type="evidence" value="ECO:0007669"/>
    <property type="project" value="UniProtKB-SubCell"/>
</dbReference>
<name>A0ABD0YB00_9HEMI</name>
<dbReference type="InterPro" id="IPR036259">
    <property type="entry name" value="MFS_trans_sf"/>
</dbReference>
<feature type="transmembrane region" description="Helical" evidence="6">
    <location>
        <begin position="363"/>
        <end position="380"/>
    </location>
</feature>
<dbReference type="Gene3D" id="1.20.1250.20">
    <property type="entry name" value="MFS general substrate transporter like domains"/>
    <property type="match status" value="2"/>
</dbReference>
<feature type="domain" description="Major facilitator superfamily (MFS) profile" evidence="7">
    <location>
        <begin position="28"/>
        <end position="416"/>
    </location>
</feature>
<organism evidence="8 9">
    <name type="scientific">Ranatra chinensis</name>
    <dbReference type="NCBI Taxonomy" id="642074"/>
    <lineage>
        <taxon>Eukaryota</taxon>
        <taxon>Metazoa</taxon>
        <taxon>Ecdysozoa</taxon>
        <taxon>Arthropoda</taxon>
        <taxon>Hexapoda</taxon>
        <taxon>Insecta</taxon>
        <taxon>Pterygota</taxon>
        <taxon>Neoptera</taxon>
        <taxon>Paraneoptera</taxon>
        <taxon>Hemiptera</taxon>
        <taxon>Heteroptera</taxon>
        <taxon>Panheteroptera</taxon>
        <taxon>Nepomorpha</taxon>
        <taxon>Nepidae</taxon>
        <taxon>Ranatrinae</taxon>
        <taxon>Ranatra</taxon>
    </lineage>
</organism>
<gene>
    <name evidence="8" type="ORF">AAG570_001129</name>
</gene>
<dbReference type="EMBL" id="JBFDAA010000010">
    <property type="protein sequence ID" value="KAL1124503.1"/>
    <property type="molecule type" value="Genomic_DNA"/>
</dbReference>
<evidence type="ECO:0000256" key="2">
    <source>
        <dbReference type="ARBA" id="ARBA00022448"/>
    </source>
</evidence>
<evidence type="ECO:0000313" key="8">
    <source>
        <dbReference type="EMBL" id="KAL1124503.1"/>
    </source>
</evidence>
<feature type="transmembrane region" description="Helical" evidence="6">
    <location>
        <begin position="94"/>
        <end position="115"/>
    </location>
</feature>
<dbReference type="InterPro" id="IPR050930">
    <property type="entry name" value="MFS_Vesicular_Transporter"/>
</dbReference>
<sequence length="416" mass="44981">RSRERLLRTQRRPKPSVLCKFTRHQILALLTLLLAEFISFCSMSVMAPFFPREAGLKGMSPSVSGFVFSFYAFVVFATSPFFGKILPFMGAKFLFMSGMFLAGGCNILFGVLPLIRDYTVFAVFCFLIRTLEAVGASAYATASFVFVVEIFPDNISGVLGLLETAMGLGMSAGPAIGGFLYSIGGFGLPFYLLGALMIIIIPTNWNTLPAISGSGKGTQHASFAKLFKIPAVSIIGAIIIVASNTWSFLDPTLEPHLSLQHVSSYQIGLIFLLFASLYGIFSPIWGWLADKIGNHWSMMVIGLFLSSAGLLILGPSPLIGMETSLWMDISGLCIIGISVAMTLMPTFQAILKCAEEKGLKKDLTTYSIVAGAWSCMYSLGDMTGPALGGILSEYFGFHICTTVMAGLSFFTVSFKF</sequence>
<feature type="transmembrane region" description="Helical" evidence="6">
    <location>
        <begin position="26"/>
        <end position="50"/>
    </location>
</feature>
<evidence type="ECO:0000256" key="1">
    <source>
        <dbReference type="ARBA" id="ARBA00004141"/>
    </source>
</evidence>
<dbReference type="Pfam" id="PF07690">
    <property type="entry name" value="MFS_1"/>
    <property type="match status" value="2"/>
</dbReference>
<feature type="transmembrane region" description="Helical" evidence="6">
    <location>
        <begin position="160"/>
        <end position="184"/>
    </location>
</feature>
<accession>A0ABD0YB00</accession>
<feature type="non-terminal residue" evidence="8">
    <location>
        <position position="1"/>
    </location>
</feature>
<dbReference type="InterPro" id="IPR011701">
    <property type="entry name" value="MFS"/>
</dbReference>
<evidence type="ECO:0000313" key="9">
    <source>
        <dbReference type="Proteomes" id="UP001558652"/>
    </source>
</evidence>
<feature type="transmembrane region" description="Helical" evidence="6">
    <location>
        <begin position="190"/>
        <end position="208"/>
    </location>
</feature>
<comment type="subcellular location">
    <subcellularLocation>
        <location evidence="1">Membrane</location>
        <topology evidence="1">Multi-pass membrane protein</topology>
    </subcellularLocation>
</comment>
<feature type="transmembrane region" description="Helical" evidence="6">
    <location>
        <begin position="300"/>
        <end position="319"/>
    </location>
</feature>